<evidence type="ECO:0000313" key="2">
    <source>
        <dbReference type="Proteomes" id="UP000544134"/>
    </source>
</evidence>
<dbReference type="RefSeq" id="WP_169489592.1">
    <property type="nucleotide sequence ID" value="NZ_JABBGJ010000044.1"/>
</dbReference>
<reference evidence="1 2" key="1">
    <citation type="submission" date="2020-04" db="EMBL/GenBank/DDBJ databases">
        <title>Paraburkholderia sp. RP-4-7 isolated from soil.</title>
        <authorList>
            <person name="Dahal R.H."/>
        </authorList>
    </citation>
    <scope>NUCLEOTIDE SEQUENCE [LARGE SCALE GENOMIC DNA]</scope>
    <source>
        <strain evidence="1 2">RP-4-7</strain>
    </source>
</reference>
<organism evidence="1 2">
    <name type="scientific">Paraburkholderia polaris</name>
    <dbReference type="NCBI Taxonomy" id="2728848"/>
    <lineage>
        <taxon>Bacteria</taxon>
        <taxon>Pseudomonadati</taxon>
        <taxon>Pseudomonadota</taxon>
        <taxon>Betaproteobacteria</taxon>
        <taxon>Burkholderiales</taxon>
        <taxon>Burkholderiaceae</taxon>
        <taxon>Paraburkholderia</taxon>
    </lineage>
</organism>
<comment type="caution">
    <text evidence="1">The sequence shown here is derived from an EMBL/GenBank/DDBJ whole genome shotgun (WGS) entry which is preliminary data.</text>
</comment>
<keyword evidence="2" id="KW-1185">Reference proteome</keyword>
<name>A0A848IKF7_9BURK</name>
<protein>
    <submittedName>
        <fullName evidence="1">Uncharacterized protein</fullName>
    </submittedName>
</protein>
<dbReference type="EMBL" id="JABBGJ010000044">
    <property type="protein sequence ID" value="NMM02828.1"/>
    <property type="molecule type" value="Genomic_DNA"/>
</dbReference>
<dbReference type="Proteomes" id="UP000544134">
    <property type="component" value="Unassembled WGS sequence"/>
</dbReference>
<gene>
    <name evidence="1" type="ORF">HHL24_33535</name>
</gene>
<accession>A0A848IKF7</accession>
<evidence type="ECO:0000313" key="1">
    <source>
        <dbReference type="EMBL" id="NMM02828.1"/>
    </source>
</evidence>
<dbReference type="AlphaFoldDB" id="A0A848IKF7"/>
<sequence>MNELNLPRFVALSPDSFAGRFLPFDHRQKSILNGREPDEIESAAFCGRKRKNPTLWGGVFACCWGA</sequence>
<proteinExistence type="predicted"/>